<dbReference type="RefSeq" id="XP_066707061.1">
    <property type="nucleotide sequence ID" value="XM_066838168.1"/>
</dbReference>
<organism evidence="6 7">
    <name type="scientific">Apiospora aurea</name>
    <dbReference type="NCBI Taxonomy" id="335848"/>
    <lineage>
        <taxon>Eukaryota</taxon>
        <taxon>Fungi</taxon>
        <taxon>Dikarya</taxon>
        <taxon>Ascomycota</taxon>
        <taxon>Pezizomycotina</taxon>
        <taxon>Sordariomycetes</taxon>
        <taxon>Xylariomycetidae</taxon>
        <taxon>Amphisphaeriales</taxon>
        <taxon>Apiosporaceae</taxon>
        <taxon>Apiospora</taxon>
    </lineage>
</organism>
<evidence type="ECO:0000256" key="4">
    <source>
        <dbReference type="ARBA" id="ARBA00023136"/>
    </source>
</evidence>
<keyword evidence="3 5" id="KW-1133">Transmembrane helix</keyword>
<evidence type="ECO:0000313" key="7">
    <source>
        <dbReference type="Proteomes" id="UP001391051"/>
    </source>
</evidence>
<sequence length="348" mass="37731">MSFTIAVRQGPARLATKLPQLTKTALRTNAPIRSFHRASGKPSQTFFTSRTLTATSVLRATSRNAFSQQSRSYQYQSSAPAADSGSMMRRLLTGGAIFGGTLVAINAVFNRETREDGGMPPFEREYLNSTFLHTGLGIGIIGLTARQMVMSGFAYRLMVTNPWAVAIGGLALSFGTMIGTRMIDPDNYVPKYALWTAFNATQAAFVAPLLAFAPPVLIARAGLYTLAMMGSISFVGATAKQEKYMYIGGPLLAGAAIVAVSGLAPLVIPATAARTLALTENIWLYGGLAVFGGFTLYDVQKVLHHARMAERGIIKKDPVNESISLELDFLNIFIRMVQILMMQQNRRK</sequence>
<evidence type="ECO:0008006" key="8">
    <source>
        <dbReference type="Google" id="ProtNLM"/>
    </source>
</evidence>
<comment type="similarity">
    <text evidence="5">Belongs to the BI1 family.</text>
</comment>
<evidence type="ECO:0000256" key="3">
    <source>
        <dbReference type="ARBA" id="ARBA00022989"/>
    </source>
</evidence>
<comment type="caution">
    <text evidence="6">The sequence shown here is derived from an EMBL/GenBank/DDBJ whole genome shotgun (WGS) entry which is preliminary data.</text>
</comment>
<dbReference type="InterPro" id="IPR006214">
    <property type="entry name" value="Bax_inhibitor_1-related"/>
</dbReference>
<dbReference type="PANTHER" id="PTHR23291">
    <property type="entry name" value="BAX INHIBITOR-RELATED"/>
    <property type="match status" value="1"/>
</dbReference>
<protein>
    <recommendedName>
        <fullName evidence="8">Bax Inhibitor family protein</fullName>
    </recommendedName>
</protein>
<feature type="transmembrane region" description="Helical" evidence="5">
    <location>
        <begin position="282"/>
        <end position="299"/>
    </location>
</feature>
<keyword evidence="2 5" id="KW-0812">Transmembrane</keyword>
<keyword evidence="7" id="KW-1185">Reference proteome</keyword>
<comment type="subcellular location">
    <subcellularLocation>
        <location evidence="1">Membrane</location>
        <topology evidence="1">Multi-pass membrane protein</topology>
    </subcellularLocation>
</comment>
<evidence type="ECO:0000256" key="1">
    <source>
        <dbReference type="ARBA" id="ARBA00004141"/>
    </source>
</evidence>
<gene>
    <name evidence="6" type="ORF">PG986_001946</name>
</gene>
<dbReference type="PANTHER" id="PTHR23291:SF112">
    <property type="entry name" value="GROWTH HORMONE-INDUCIBLE TRANSMEMBRANE PROTEIN"/>
    <property type="match status" value="1"/>
</dbReference>
<dbReference type="GeneID" id="92071230"/>
<evidence type="ECO:0000256" key="2">
    <source>
        <dbReference type="ARBA" id="ARBA00022692"/>
    </source>
</evidence>
<feature type="transmembrane region" description="Helical" evidence="5">
    <location>
        <begin position="161"/>
        <end position="180"/>
    </location>
</feature>
<proteinExistence type="inferred from homology"/>
<feature type="transmembrane region" description="Helical" evidence="5">
    <location>
        <begin position="251"/>
        <end position="270"/>
    </location>
</feature>
<feature type="transmembrane region" description="Helical" evidence="5">
    <location>
        <begin position="91"/>
        <end position="109"/>
    </location>
</feature>
<name>A0ABR1QYG1_9PEZI</name>
<evidence type="ECO:0000313" key="6">
    <source>
        <dbReference type="EMBL" id="KAK7967669.1"/>
    </source>
</evidence>
<feature type="transmembrane region" description="Helical" evidence="5">
    <location>
        <begin position="130"/>
        <end position="149"/>
    </location>
</feature>
<reference evidence="6 7" key="1">
    <citation type="submission" date="2023-01" db="EMBL/GenBank/DDBJ databases">
        <title>Analysis of 21 Apiospora genomes using comparative genomics revels a genus with tremendous synthesis potential of carbohydrate active enzymes and secondary metabolites.</title>
        <authorList>
            <person name="Sorensen T."/>
        </authorList>
    </citation>
    <scope>NUCLEOTIDE SEQUENCE [LARGE SCALE GENOMIC DNA]</scope>
    <source>
        <strain evidence="6 7">CBS 24483</strain>
    </source>
</reference>
<dbReference type="EMBL" id="JAQQWE010000001">
    <property type="protein sequence ID" value="KAK7967669.1"/>
    <property type="molecule type" value="Genomic_DNA"/>
</dbReference>
<dbReference type="Proteomes" id="UP001391051">
    <property type="component" value="Unassembled WGS sequence"/>
</dbReference>
<evidence type="ECO:0000256" key="5">
    <source>
        <dbReference type="RuleBase" id="RU004379"/>
    </source>
</evidence>
<accession>A0ABR1QYG1</accession>
<dbReference type="Pfam" id="PF01027">
    <property type="entry name" value="Bax1-I"/>
    <property type="match status" value="1"/>
</dbReference>
<keyword evidence="4 5" id="KW-0472">Membrane</keyword>